<dbReference type="AlphaFoldDB" id="D7CL50"/>
<reference evidence="2" key="1">
    <citation type="journal article" date="2010" name="Stand. Genomic Sci.">
        <title>Complete genome sequence of Syntrophothermus lipocalidus type strain (TGB-C1T).</title>
        <authorList>
            <consortium name="US DOE Joint Genome Institute (JGI-PGF)"/>
            <person name="Djao O."/>
            <person name="Zhang X."/>
            <person name="Lucas S."/>
            <person name="Lapidus A."/>
            <person name="Glavina Del Rio T."/>
            <person name="Nolan M."/>
            <person name="Tice H."/>
            <person name="Cheng J."/>
            <person name="Han C."/>
            <person name="Tapia R."/>
            <person name="Goodwin L."/>
            <person name="Pitluck S."/>
            <person name="Liolios K."/>
            <person name="Ivanova N."/>
            <person name="Mavromatis K."/>
            <person name="Mikhailova N."/>
            <person name="Ovchinnikova G."/>
            <person name="Pati A."/>
            <person name="Brambilla E."/>
            <person name="Chen A."/>
            <person name="Palaniappan K."/>
            <person name="Land M."/>
            <person name="Hauser L."/>
            <person name="Chang Y."/>
            <person name="Jeffries C."/>
            <person name="Rohde M."/>
            <person name="Sikorski J."/>
            <person name="Spring S."/>
            <person name="Goker M."/>
            <person name="Detter J."/>
            <person name="Woyke T."/>
            <person name="Bristow J."/>
            <person name="Eisen J."/>
            <person name="Markowitz V."/>
            <person name="Hugenholtz P."/>
            <person name="Kyrpides N."/>
            <person name="Klenk H."/>
        </authorList>
    </citation>
    <scope>NUCLEOTIDE SEQUENCE [LARGE SCALE GENOMIC DNA]</scope>
    <source>
        <strain evidence="2">DSM 12680 / TGB-C1</strain>
    </source>
</reference>
<evidence type="ECO:0000313" key="2">
    <source>
        <dbReference type="Proteomes" id="UP000000378"/>
    </source>
</evidence>
<dbReference type="EMBL" id="CP002048">
    <property type="protein sequence ID" value="ADI01435.1"/>
    <property type="molecule type" value="Genomic_DNA"/>
</dbReference>
<protein>
    <submittedName>
        <fullName evidence="1">Late competence development protein ComFB</fullName>
    </submittedName>
</protein>
<reference evidence="1 2" key="2">
    <citation type="journal article" date="2010" name="Stand. Genomic Sci.">
        <title>Complete genome sequence of Syntrophothermus lipocalidus type strain (TGB-C1).</title>
        <authorList>
            <person name="Djao O.D."/>
            <person name="Zhang X."/>
            <person name="Lucas S."/>
            <person name="Lapidus A."/>
            <person name="Del Rio T.G."/>
            <person name="Nolan M."/>
            <person name="Tice H."/>
            <person name="Cheng J.F."/>
            <person name="Han C."/>
            <person name="Tapia R."/>
            <person name="Goodwin L."/>
            <person name="Pitluck S."/>
            <person name="Liolios K."/>
            <person name="Ivanova N."/>
            <person name="Mavromatis K."/>
            <person name="Mikhailova N."/>
            <person name="Ovchinnikova G."/>
            <person name="Pati A."/>
            <person name="Brambilla E."/>
            <person name="Chen A."/>
            <person name="Palaniappan K."/>
            <person name="Land M."/>
            <person name="Hauser L."/>
            <person name="Chang Y.J."/>
            <person name="Jeffries C.D."/>
            <person name="Rohde M."/>
            <person name="Sikorski J."/>
            <person name="Spring S."/>
            <person name="Goker M."/>
            <person name="Detter J.C."/>
            <person name="Woyke T."/>
            <person name="Bristow J."/>
            <person name="Eisen J.A."/>
            <person name="Markowitz V."/>
            <person name="Hugenholtz P."/>
            <person name="Kyrpides N.C."/>
            <person name="Klenk H.P."/>
        </authorList>
    </citation>
    <scope>NUCLEOTIDE SEQUENCE [LARGE SCALE GENOMIC DNA]</scope>
    <source>
        <strain evidence="2">DSM 12680 / TGB-C1</strain>
    </source>
</reference>
<organism evidence="1 2">
    <name type="scientific">Syntrophothermus lipocalidus (strain DSM 12680 / TGB-C1)</name>
    <dbReference type="NCBI Taxonomy" id="643648"/>
    <lineage>
        <taxon>Bacteria</taxon>
        <taxon>Bacillati</taxon>
        <taxon>Bacillota</taxon>
        <taxon>Clostridia</taxon>
        <taxon>Eubacteriales</taxon>
        <taxon>Syntrophomonadaceae</taxon>
        <taxon>Syntrophothermus</taxon>
    </lineage>
</organism>
<name>D7CL50_SYNLT</name>
<sequence>MEVKNVVESLVWNNLDSVLAHKEGACRCERCRADIAAYALNRLKPRYVVTAEGEVYVKAEFLTPQFQLDVITALAEAVNQVSEHPNHGQPEE</sequence>
<gene>
    <name evidence="1" type="ordered locus">Slip_0652</name>
</gene>
<proteinExistence type="predicted"/>
<accession>D7CL50</accession>
<dbReference type="KEGG" id="slp:Slip_0652"/>
<dbReference type="STRING" id="643648.Slip_0652"/>
<dbReference type="eggNOG" id="ENOG5032ZR4">
    <property type="taxonomic scope" value="Bacteria"/>
</dbReference>
<evidence type="ECO:0000313" key="1">
    <source>
        <dbReference type="EMBL" id="ADI01435.1"/>
    </source>
</evidence>
<dbReference type="Proteomes" id="UP000000378">
    <property type="component" value="Chromosome"/>
</dbReference>
<keyword evidence="2" id="KW-1185">Reference proteome</keyword>
<dbReference type="Pfam" id="PF10719">
    <property type="entry name" value="ComFB"/>
    <property type="match status" value="1"/>
</dbReference>
<dbReference type="OrthoDB" id="5616024at2"/>
<dbReference type="InterPro" id="IPR019657">
    <property type="entry name" value="ComFB"/>
</dbReference>
<dbReference type="HOGENOM" id="CLU_170941_0_0_9"/>
<dbReference type="RefSeq" id="WP_013174837.1">
    <property type="nucleotide sequence ID" value="NC_014220.1"/>
</dbReference>